<gene>
    <name evidence="3" type="ORF">BC938DRAFT_481269</name>
</gene>
<dbReference type="AlphaFoldDB" id="A0A433QGJ9"/>
<sequence>MLAPFNWSTYNTTTTKPSPSPSVELPFYFLCRLFNDLEIAEQCTAKTIRYSKTEFAFTKWLDARHVVGFLGNALGFELRQSIRRASTYPKLTCLTAQHFALYILLHHHSRDLQEDISRKYSLKEAALVPLLAYALALTGTTRGRLLSEWRIPTATNGIPCDLAGNLGSVVEWVVRASDRGQVSGLTVREVNAALTELASHSGFSDLEGWTREGPPAERAHESSDPDRTVLRKPTSAYAIPPPRREDSLIINPHFHHNQQMSSLEAKWITRIILKNMSPLRLSVWVFLRIYHPMMPAVYHMHTDLKIACERIEEVIARGTLLTFYDPNSSPGVDSRTEAGRADFAAEFLKPVVGVNVEVGGADFEGFPYE</sequence>
<dbReference type="GO" id="GO:0005524">
    <property type="term" value="F:ATP binding"/>
    <property type="evidence" value="ECO:0007669"/>
    <property type="project" value="InterPro"/>
</dbReference>
<evidence type="ECO:0000256" key="1">
    <source>
        <dbReference type="ARBA" id="ARBA00022598"/>
    </source>
</evidence>
<dbReference type="InterPro" id="IPR036599">
    <property type="entry name" value="DNA_ligase_N_sf"/>
</dbReference>
<dbReference type="PANTHER" id="PTHR45997">
    <property type="entry name" value="DNA LIGASE 4"/>
    <property type="match status" value="1"/>
</dbReference>
<proteinExistence type="predicted"/>
<evidence type="ECO:0000256" key="2">
    <source>
        <dbReference type="SAM" id="MobiDB-lite"/>
    </source>
</evidence>
<organism evidence="3 4">
    <name type="scientific">Jimgerdemannia flammicorona</name>
    <dbReference type="NCBI Taxonomy" id="994334"/>
    <lineage>
        <taxon>Eukaryota</taxon>
        <taxon>Fungi</taxon>
        <taxon>Fungi incertae sedis</taxon>
        <taxon>Mucoromycota</taxon>
        <taxon>Mucoromycotina</taxon>
        <taxon>Endogonomycetes</taxon>
        <taxon>Endogonales</taxon>
        <taxon>Endogonaceae</taxon>
        <taxon>Jimgerdemannia</taxon>
    </lineage>
</organism>
<dbReference type="Proteomes" id="UP000274822">
    <property type="component" value="Unassembled WGS sequence"/>
</dbReference>
<name>A0A433QGJ9_9FUNG</name>
<evidence type="ECO:0000313" key="3">
    <source>
        <dbReference type="EMBL" id="RUS28927.1"/>
    </source>
</evidence>
<dbReference type="GO" id="GO:0006310">
    <property type="term" value="P:DNA recombination"/>
    <property type="evidence" value="ECO:0007669"/>
    <property type="project" value="InterPro"/>
</dbReference>
<protein>
    <submittedName>
        <fullName evidence="3">Uncharacterized protein</fullName>
    </submittedName>
</protein>
<dbReference type="GO" id="GO:0006297">
    <property type="term" value="P:nucleotide-excision repair, DNA gap filling"/>
    <property type="evidence" value="ECO:0007669"/>
    <property type="project" value="TreeGrafter"/>
</dbReference>
<dbReference type="GO" id="GO:0006303">
    <property type="term" value="P:double-strand break repair via nonhomologous end joining"/>
    <property type="evidence" value="ECO:0007669"/>
    <property type="project" value="TreeGrafter"/>
</dbReference>
<accession>A0A433QGJ9</accession>
<evidence type="ECO:0000313" key="4">
    <source>
        <dbReference type="Proteomes" id="UP000274822"/>
    </source>
</evidence>
<keyword evidence="1" id="KW-0436">Ligase</keyword>
<feature type="region of interest" description="Disordered" evidence="2">
    <location>
        <begin position="205"/>
        <end position="242"/>
    </location>
</feature>
<dbReference type="EMBL" id="RBNJ01005907">
    <property type="protein sequence ID" value="RUS28927.1"/>
    <property type="molecule type" value="Genomic_DNA"/>
</dbReference>
<reference evidence="3 4" key="1">
    <citation type="journal article" date="2018" name="New Phytol.">
        <title>Phylogenomics of Endogonaceae and evolution of mycorrhizas within Mucoromycota.</title>
        <authorList>
            <person name="Chang Y."/>
            <person name="Desiro A."/>
            <person name="Na H."/>
            <person name="Sandor L."/>
            <person name="Lipzen A."/>
            <person name="Clum A."/>
            <person name="Barry K."/>
            <person name="Grigoriev I.V."/>
            <person name="Martin F.M."/>
            <person name="Stajich J.E."/>
            <person name="Smith M.E."/>
            <person name="Bonito G."/>
            <person name="Spatafora J.W."/>
        </authorList>
    </citation>
    <scope>NUCLEOTIDE SEQUENCE [LARGE SCALE GENOMIC DNA]</scope>
    <source>
        <strain evidence="3 4">AD002</strain>
    </source>
</reference>
<dbReference type="GO" id="GO:0003677">
    <property type="term" value="F:DNA binding"/>
    <property type="evidence" value="ECO:0007669"/>
    <property type="project" value="InterPro"/>
</dbReference>
<dbReference type="PANTHER" id="PTHR45997:SF1">
    <property type="entry name" value="DNA LIGASE 4"/>
    <property type="match status" value="1"/>
</dbReference>
<dbReference type="Gene3D" id="1.10.3260.10">
    <property type="entry name" value="DNA ligase, ATP-dependent, N-terminal domain"/>
    <property type="match status" value="1"/>
</dbReference>
<feature type="compositionally biased region" description="Basic and acidic residues" evidence="2">
    <location>
        <begin position="208"/>
        <end position="229"/>
    </location>
</feature>
<comment type="caution">
    <text evidence="3">The sequence shown here is derived from an EMBL/GenBank/DDBJ whole genome shotgun (WGS) entry which is preliminary data.</text>
</comment>
<keyword evidence="4" id="KW-1185">Reference proteome</keyword>
<dbReference type="GO" id="GO:0032807">
    <property type="term" value="C:DNA ligase IV complex"/>
    <property type="evidence" value="ECO:0007669"/>
    <property type="project" value="TreeGrafter"/>
</dbReference>
<dbReference type="GO" id="GO:0003910">
    <property type="term" value="F:DNA ligase (ATP) activity"/>
    <property type="evidence" value="ECO:0007669"/>
    <property type="project" value="InterPro"/>
</dbReference>
<dbReference type="InterPro" id="IPR029710">
    <property type="entry name" value="LIG4"/>
</dbReference>